<feature type="transmembrane region" description="Helical" evidence="7">
    <location>
        <begin position="13"/>
        <end position="33"/>
    </location>
</feature>
<name>A0ABR8X9J3_9BACL</name>
<evidence type="ECO:0000259" key="8">
    <source>
        <dbReference type="PROSITE" id="PS50111"/>
    </source>
</evidence>
<evidence type="ECO:0000256" key="6">
    <source>
        <dbReference type="PROSITE-ProRule" id="PRU00284"/>
    </source>
</evidence>
<dbReference type="Proteomes" id="UP000640930">
    <property type="component" value="Unassembled WGS sequence"/>
</dbReference>
<dbReference type="SUPFAM" id="SSF58104">
    <property type="entry name" value="Methyl-accepting chemotaxis protein (MCP) signaling domain"/>
    <property type="match status" value="1"/>
</dbReference>
<dbReference type="InterPro" id="IPR024478">
    <property type="entry name" value="HlyB_4HB_MCP"/>
</dbReference>
<dbReference type="Pfam" id="PF00672">
    <property type="entry name" value="HAMP"/>
    <property type="match status" value="1"/>
</dbReference>
<dbReference type="Pfam" id="PF00015">
    <property type="entry name" value="MCPsignal"/>
    <property type="match status" value="1"/>
</dbReference>
<reference evidence="10 11" key="1">
    <citation type="submission" date="2020-08" db="EMBL/GenBank/DDBJ databases">
        <title>A Genomic Blueprint of the Chicken Gut Microbiome.</title>
        <authorList>
            <person name="Gilroy R."/>
            <person name="Ravi A."/>
            <person name="Getino M."/>
            <person name="Pursley I."/>
            <person name="Horton D.L."/>
            <person name="Alikhan N.-F."/>
            <person name="Baker D."/>
            <person name="Gharbi K."/>
            <person name="Hall N."/>
            <person name="Watson M."/>
            <person name="Adriaenssens E.M."/>
            <person name="Foster-Nyarko E."/>
            <person name="Jarju S."/>
            <person name="Secka A."/>
            <person name="Antonio M."/>
            <person name="Oren A."/>
            <person name="Chaudhuri R."/>
            <person name="La Ragione R.M."/>
            <person name="Hildebrand F."/>
            <person name="Pallen M.J."/>
        </authorList>
    </citation>
    <scope>NUCLEOTIDE SEQUENCE [LARGE SCALE GENOMIC DNA]</scope>
    <source>
        <strain evidence="10 11">Re31</strain>
    </source>
</reference>
<evidence type="ECO:0000256" key="2">
    <source>
        <dbReference type="ARBA" id="ARBA00022475"/>
    </source>
</evidence>
<evidence type="ECO:0000256" key="1">
    <source>
        <dbReference type="ARBA" id="ARBA00004236"/>
    </source>
</evidence>
<organism evidence="10 11">
    <name type="scientific">Ureibacillus galli</name>
    <dbReference type="NCBI Taxonomy" id="2762222"/>
    <lineage>
        <taxon>Bacteria</taxon>
        <taxon>Bacillati</taxon>
        <taxon>Bacillota</taxon>
        <taxon>Bacilli</taxon>
        <taxon>Bacillales</taxon>
        <taxon>Caryophanaceae</taxon>
        <taxon>Ureibacillus</taxon>
    </lineage>
</organism>
<keyword evidence="6" id="KW-0807">Transducer</keyword>
<dbReference type="CDD" id="cd11386">
    <property type="entry name" value="MCP_signal"/>
    <property type="match status" value="1"/>
</dbReference>
<feature type="transmembrane region" description="Helical" evidence="7">
    <location>
        <begin position="189"/>
        <end position="215"/>
    </location>
</feature>
<keyword evidence="7" id="KW-1133">Transmembrane helix</keyword>
<dbReference type="PANTHER" id="PTHR43531">
    <property type="entry name" value="PROTEIN ICFG"/>
    <property type="match status" value="1"/>
</dbReference>
<evidence type="ECO:0000259" key="9">
    <source>
        <dbReference type="PROSITE" id="PS50885"/>
    </source>
</evidence>
<evidence type="ECO:0000256" key="7">
    <source>
        <dbReference type="SAM" id="Phobius"/>
    </source>
</evidence>
<comment type="similarity">
    <text evidence="5">Belongs to the methyl-accepting chemotaxis (MCP) protein family.</text>
</comment>
<dbReference type="InterPro" id="IPR051310">
    <property type="entry name" value="MCP_chemotaxis"/>
</dbReference>
<dbReference type="SMART" id="SM00283">
    <property type="entry name" value="MA"/>
    <property type="match status" value="1"/>
</dbReference>
<dbReference type="EMBL" id="JACSQA010000004">
    <property type="protein sequence ID" value="MBD8025982.1"/>
    <property type="molecule type" value="Genomic_DNA"/>
</dbReference>
<dbReference type="PANTHER" id="PTHR43531:SF11">
    <property type="entry name" value="METHYL-ACCEPTING CHEMOTAXIS PROTEIN 3"/>
    <property type="match status" value="1"/>
</dbReference>
<dbReference type="SMART" id="SM00304">
    <property type="entry name" value="HAMP"/>
    <property type="match status" value="1"/>
</dbReference>
<evidence type="ECO:0000256" key="4">
    <source>
        <dbReference type="ARBA" id="ARBA00023136"/>
    </source>
</evidence>
<dbReference type="CDD" id="cd06225">
    <property type="entry name" value="HAMP"/>
    <property type="match status" value="1"/>
</dbReference>
<dbReference type="Gene3D" id="6.10.340.10">
    <property type="match status" value="1"/>
</dbReference>
<dbReference type="PROSITE" id="PS50885">
    <property type="entry name" value="HAMP"/>
    <property type="match status" value="1"/>
</dbReference>
<keyword evidence="11" id="KW-1185">Reference proteome</keyword>
<comment type="caution">
    <text evidence="10">The sequence shown here is derived from an EMBL/GenBank/DDBJ whole genome shotgun (WGS) entry which is preliminary data.</text>
</comment>
<dbReference type="InterPro" id="IPR004089">
    <property type="entry name" value="MCPsignal_dom"/>
</dbReference>
<accession>A0ABR8X9J3</accession>
<evidence type="ECO:0000256" key="5">
    <source>
        <dbReference type="ARBA" id="ARBA00029447"/>
    </source>
</evidence>
<dbReference type="PROSITE" id="PS50111">
    <property type="entry name" value="CHEMOTAXIS_TRANSDUC_2"/>
    <property type="match status" value="1"/>
</dbReference>
<comment type="subcellular location">
    <subcellularLocation>
        <location evidence="1">Cell membrane</location>
    </subcellularLocation>
</comment>
<evidence type="ECO:0000256" key="3">
    <source>
        <dbReference type="ARBA" id="ARBA00022500"/>
    </source>
</evidence>
<keyword evidence="7" id="KW-0812">Transmembrane</keyword>
<protein>
    <submittedName>
        <fullName evidence="10">Methyl-accepting chemotaxis protein</fullName>
    </submittedName>
</protein>
<sequence>MKWFKDLKTATKLISTFIIMSVVLGAVGIYSLINLSSMDEKIGFMYNERVIPISDLGRAETDFQRLRVLIRDMMFTSTTQERKDEINEQGVQAIEEIESKLEKYSNTIITPEEQAILDEIYPAFDDYLSIYDTALEFAYAGDVESYLEKAPEFAEAGDKVQGYLKDLIDLNIHLADTTNMESKELYNSATIITFIVLILSVLFAIGLGIVIARLISKPLKDVSDLVADVSQGDLTKTISINTKDEVGDLARSINNMVISLRSTVEEILLSAENVSASAQEISATTEEVASSATTQANDAQKITELFKEIAKGADSQAYDAQTIKELFGELNKAIDLVANNANETATLSDHLSKVAFDGTKVVEASIIGMEDISHQMTLLEKEANHIGDIIQVIDDIASQTNLLALNAAIEAARAGEHGKGFAVVAEEVRKLAEQSSGATKEITTIIKGIQNNTTQSVHAVVEGVKSTKRTGQAFNEITEMMAKANEKTIEIASASVQQSTQSNHVMKAIESIASASAQQSSQSASVMQAVESIAATSEEAAAASEQTAATSQSLANLAEKLNESVSIFKIHK</sequence>
<proteinExistence type="inferred from homology"/>
<dbReference type="Pfam" id="PF12729">
    <property type="entry name" value="4HB_MCP_1"/>
    <property type="match status" value="1"/>
</dbReference>
<feature type="domain" description="Methyl-accepting transducer" evidence="8">
    <location>
        <begin position="291"/>
        <end position="534"/>
    </location>
</feature>
<keyword evidence="3" id="KW-0145">Chemotaxis</keyword>
<dbReference type="InterPro" id="IPR003660">
    <property type="entry name" value="HAMP_dom"/>
</dbReference>
<keyword evidence="2" id="KW-1003">Cell membrane</keyword>
<keyword evidence="4 7" id="KW-0472">Membrane</keyword>
<dbReference type="RefSeq" id="WP_191706497.1">
    <property type="nucleotide sequence ID" value="NZ_JACSQA010000004.1"/>
</dbReference>
<gene>
    <name evidence="10" type="ORF">H9636_04850</name>
</gene>
<dbReference type="Gene3D" id="1.10.287.950">
    <property type="entry name" value="Methyl-accepting chemotaxis protein"/>
    <property type="match status" value="1"/>
</dbReference>
<evidence type="ECO:0000313" key="11">
    <source>
        <dbReference type="Proteomes" id="UP000640930"/>
    </source>
</evidence>
<evidence type="ECO:0000313" key="10">
    <source>
        <dbReference type="EMBL" id="MBD8025982.1"/>
    </source>
</evidence>
<feature type="domain" description="HAMP" evidence="9">
    <location>
        <begin position="213"/>
        <end position="265"/>
    </location>
</feature>